<dbReference type="EMBL" id="PJEO01000013">
    <property type="protein sequence ID" value="PKQ46475.1"/>
    <property type="molecule type" value="Genomic_DNA"/>
</dbReference>
<feature type="domain" description="DUF3857" evidence="2">
    <location>
        <begin position="69"/>
        <end position="211"/>
    </location>
</feature>
<dbReference type="RefSeq" id="WP_106658390.1">
    <property type="nucleotide sequence ID" value="NZ_PJEO01000013.1"/>
</dbReference>
<feature type="chain" id="PRO_5014710278" evidence="1">
    <location>
        <begin position="19"/>
        <end position="672"/>
    </location>
</feature>
<dbReference type="Gene3D" id="2.60.40.3140">
    <property type="match status" value="1"/>
</dbReference>
<dbReference type="Gene3D" id="3.10.620.30">
    <property type="match status" value="1"/>
</dbReference>
<evidence type="ECO:0000259" key="2">
    <source>
        <dbReference type="Pfam" id="PF12969"/>
    </source>
</evidence>
<organism evidence="3 4">
    <name type="scientific">Confluentibacter flavum</name>
    <dbReference type="NCBI Taxonomy" id="1909700"/>
    <lineage>
        <taxon>Bacteria</taxon>
        <taxon>Pseudomonadati</taxon>
        <taxon>Bacteroidota</taxon>
        <taxon>Flavobacteriia</taxon>
        <taxon>Flavobacteriales</taxon>
        <taxon>Flavobacteriaceae</taxon>
        <taxon>Confluentibacter</taxon>
    </lineage>
</organism>
<gene>
    <name evidence="3" type="ORF">CSW08_02790</name>
</gene>
<dbReference type="Pfam" id="PF12969">
    <property type="entry name" value="DUF3857"/>
    <property type="match status" value="1"/>
</dbReference>
<dbReference type="Proteomes" id="UP000233435">
    <property type="component" value="Unassembled WGS sequence"/>
</dbReference>
<sequence length="672" mass="76859">MRTTTLLLSLCFSITTLAQNYDFGKVSREELEEKQNPLDTSANATYLYKNRKTYLQYDQTQGFQLITDIHERIKIYNQDGFDYATRKVELHKSGSDEEKLSSLKANTFNLVDGKIEDTKLDKDGIFKTELSKYNNETTFTMPNIKEGSVIEYKYNIVSPFYWNVDDFVFQHAIPVKKLEASFETPEYFNFKLNTKGYLMVTPKVETKNDKITFTSKERSGRGGFGAASISTSFSTSSLDFMKTITSYNLSDIPALKDEPYVNNIANYRSAIQYELSYTKFPQSPLKYYSTTWEDVVKTIYDSPNFGSELDKTGYFEGDIDALISTISEPMARASLIFNFVKTKVKWNNYIGKYTEVGVRKAYKDQVGNVAEINLMLTAMLRHAGLNANPILVSTRQNGIPLFPTLDGYNYVISGIEIEQGVILLDASNKYSMPNILPTTALNWEGLIIRKNKSSSTISLYPNQPSRNTVTMMANLDRSGNIEGNYRSVKTNHDAMLYRAGYLETDKNQFLESLENKYNGMEVSDYEVVNDYNLSEPITESYKFSLESQADVIGDKLYFSPMFFLKTNENPFKLEKREFPVDFGYPSEIAFRILINLPEGYKIENMPEPAAVIMPDNLAEFKYFVSGNEKSIQLIVSTKVNAPIISPMYYDSLKEYFNKFIEKEAEQIILTKI</sequence>
<dbReference type="OrthoDB" id="98874at2"/>
<dbReference type="AlphaFoldDB" id="A0A2N3HNF0"/>
<accession>A0A2N3HNF0</accession>
<protein>
    <submittedName>
        <fullName evidence="3">Transglutaminase</fullName>
    </submittedName>
</protein>
<keyword evidence="1" id="KW-0732">Signal</keyword>
<keyword evidence="4" id="KW-1185">Reference proteome</keyword>
<name>A0A2N3HNF0_9FLAO</name>
<dbReference type="Gene3D" id="2.60.120.1130">
    <property type="match status" value="1"/>
</dbReference>
<dbReference type="InterPro" id="IPR024618">
    <property type="entry name" value="DUF3857"/>
</dbReference>
<feature type="signal peptide" evidence="1">
    <location>
        <begin position="1"/>
        <end position="18"/>
    </location>
</feature>
<proteinExistence type="predicted"/>
<comment type="caution">
    <text evidence="3">The sequence shown here is derived from an EMBL/GenBank/DDBJ whole genome shotgun (WGS) entry which is preliminary data.</text>
</comment>
<reference evidence="3 4" key="1">
    <citation type="submission" date="2017-12" db="EMBL/GenBank/DDBJ databases">
        <title>Confluentibacter flavum sp. nov., isolated from the saline lake.</title>
        <authorList>
            <person name="Yu L."/>
        </authorList>
    </citation>
    <scope>NUCLEOTIDE SEQUENCE [LARGE SCALE GENOMIC DNA]</scope>
    <source>
        <strain evidence="3 4">3B</strain>
    </source>
</reference>
<evidence type="ECO:0000313" key="3">
    <source>
        <dbReference type="EMBL" id="PKQ46475.1"/>
    </source>
</evidence>
<evidence type="ECO:0000256" key="1">
    <source>
        <dbReference type="SAM" id="SignalP"/>
    </source>
</evidence>
<evidence type="ECO:0000313" key="4">
    <source>
        <dbReference type="Proteomes" id="UP000233435"/>
    </source>
</evidence>